<evidence type="ECO:0000256" key="1">
    <source>
        <dbReference type="ARBA" id="ARBA00007689"/>
    </source>
</evidence>
<evidence type="ECO:0000313" key="4">
    <source>
        <dbReference type="Proteomes" id="UP001207742"/>
    </source>
</evidence>
<evidence type="ECO:0000313" key="3">
    <source>
        <dbReference type="EMBL" id="MCW3482934.1"/>
    </source>
</evidence>
<dbReference type="InterPro" id="IPR005545">
    <property type="entry name" value="YCII"/>
</dbReference>
<dbReference type="Proteomes" id="UP001207742">
    <property type="component" value="Unassembled WGS sequence"/>
</dbReference>
<proteinExistence type="inferred from homology"/>
<feature type="domain" description="YCII-related" evidence="2">
    <location>
        <begin position="66"/>
        <end position="142"/>
    </location>
</feature>
<keyword evidence="4" id="KW-1185">Reference proteome</keyword>
<organism evidence="3 4">
    <name type="scientific">Chitinophaga nivalis</name>
    <dbReference type="NCBI Taxonomy" id="2991709"/>
    <lineage>
        <taxon>Bacteria</taxon>
        <taxon>Pseudomonadati</taxon>
        <taxon>Bacteroidota</taxon>
        <taxon>Chitinophagia</taxon>
        <taxon>Chitinophagales</taxon>
        <taxon>Chitinophagaceae</taxon>
        <taxon>Chitinophaga</taxon>
    </lineage>
</organism>
<dbReference type="Pfam" id="PF03795">
    <property type="entry name" value="YCII"/>
    <property type="match status" value="1"/>
</dbReference>
<dbReference type="EMBL" id="JAPDNS010000001">
    <property type="protein sequence ID" value="MCW3482934.1"/>
    <property type="molecule type" value="Genomic_DNA"/>
</dbReference>
<name>A0ABT3IGM7_9BACT</name>
<comment type="caution">
    <text evidence="3">The sequence shown here is derived from an EMBL/GenBank/DDBJ whole genome shotgun (WGS) entry which is preliminary data.</text>
</comment>
<comment type="similarity">
    <text evidence="1">Belongs to the YciI family.</text>
</comment>
<gene>
    <name evidence="3" type="ORF">OL497_03455</name>
</gene>
<protein>
    <submittedName>
        <fullName evidence="3">YciI family protein</fullName>
    </submittedName>
</protein>
<reference evidence="3 4" key="1">
    <citation type="submission" date="2022-10" db="EMBL/GenBank/DDBJ databases">
        <title>Chitinophaga nivalis PC15 sp. nov., isolated from Pyeongchang county, South Korea.</title>
        <authorList>
            <person name="Trinh H.N."/>
        </authorList>
    </citation>
    <scope>NUCLEOTIDE SEQUENCE [LARGE SCALE GENOMIC DNA]</scope>
    <source>
        <strain evidence="3 4">PC14</strain>
    </source>
</reference>
<dbReference type="Gene3D" id="3.30.70.1060">
    <property type="entry name" value="Dimeric alpha+beta barrel"/>
    <property type="match status" value="1"/>
</dbReference>
<sequence>MASKIIPTLLLLGFLVVIIFSFHATPSPAVSLHVSALAAVPVTSHSADTISGLKRYWMVLLKRGPHRNQPAAQAAEIQKGHLQNITRLANAGKIIVAGPFGDDGPLRGIFIMDCADSLEAVQLVNTDPAIAAGRLSFEVKPWWTEKNCVFK</sequence>
<accession>A0ABT3IGM7</accession>
<dbReference type="RefSeq" id="WP_264727770.1">
    <property type="nucleotide sequence ID" value="NZ_JAPDNR010000001.1"/>
</dbReference>
<evidence type="ECO:0000259" key="2">
    <source>
        <dbReference type="Pfam" id="PF03795"/>
    </source>
</evidence>
<dbReference type="SUPFAM" id="SSF54909">
    <property type="entry name" value="Dimeric alpha+beta barrel"/>
    <property type="match status" value="1"/>
</dbReference>
<dbReference type="InterPro" id="IPR011008">
    <property type="entry name" value="Dimeric_a/b-barrel"/>
</dbReference>